<accession>A0ABZ1AWK0</accession>
<evidence type="ECO:0000313" key="3">
    <source>
        <dbReference type="Proteomes" id="UP001324287"/>
    </source>
</evidence>
<dbReference type="PROSITE" id="PS51257">
    <property type="entry name" value="PROKAR_LIPOPROTEIN"/>
    <property type="match status" value="1"/>
</dbReference>
<proteinExistence type="predicted"/>
<keyword evidence="1" id="KW-0472">Membrane</keyword>
<dbReference type="RefSeq" id="WP_324273671.1">
    <property type="nucleotide sequence ID" value="NZ_CP141261.1"/>
</dbReference>
<sequence length="229" mass="23644">MPRWVPGLLVALGVGCTVTAIAIGALVDAARPVDAGDATLGLLYPLVAALVLARRSGARVGWLLMVTVITGPYLLAAQYVVLTGTTDGLLPSFAGWLSAWGFVPYYVIVALVPLYFPDGTLPSPRWRPIARALGAAVVLGTVAAMFRNGPLDYAPELTNPWALPGNGLNAVLLVCSFTAFVVGGAVGIAAQLVRMRGASGWRGPACSGCCSVSRCSSSARSPRSSSTSR</sequence>
<name>A0ABZ1AWK0_9ACTN</name>
<dbReference type="Proteomes" id="UP001324287">
    <property type="component" value="Chromosome"/>
</dbReference>
<feature type="transmembrane region" description="Helical" evidence="1">
    <location>
        <begin position="93"/>
        <end position="116"/>
    </location>
</feature>
<keyword evidence="3" id="KW-1185">Reference proteome</keyword>
<reference evidence="2 3" key="1">
    <citation type="submission" date="2023-12" db="EMBL/GenBank/DDBJ databases">
        <title>Blastococcus brunescens sp. nov., an actonobacterium isolated from sandstone collected in sahara desert.</title>
        <authorList>
            <person name="Gtari M."/>
            <person name="Ghodhbane F."/>
        </authorList>
    </citation>
    <scope>NUCLEOTIDE SEQUENCE [LARGE SCALE GENOMIC DNA]</scope>
    <source>
        <strain evidence="2 3">BMG 8361</strain>
    </source>
</reference>
<evidence type="ECO:0000313" key="2">
    <source>
        <dbReference type="EMBL" id="WRL62316.1"/>
    </source>
</evidence>
<feature type="transmembrane region" description="Helical" evidence="1">
    <location>
        <begin position="167"/>
        <end position="193"/>
    </location>
</feature>
<keyword evidence="1" id="KW-1133">Transmembrane helix</keyword>
<feature type="transmembrane region" description="Helical" evidence="1">
    <location>
        <begin position="60"/>
        <end position="81"/>
    </location>
</feature>
<protein>
    <submittedName>
        <fullName evidence="2">Uncharacterized protein</fullName>
    </submittedName>
</protein>
<feature type="transmembrane region" description="Helical" evidence="1">
    <location>
        <begin position="128"/>
        <end position="147"/>
    </location>
</feature>
<evidence type="ECO:0000256" key="1">
    <source>
        <dbReference type="SAM" id="Phobius"/>
    </source>
</evidence>
<feature type="transmembrane region" description="Helical" evidence="1">
    <location>
        <begin position="33"/>
        <end position="53"/>
    </location>
</feature>
<keyword evidence="1" id="KW-0812">Transmembrane</keyword>
<dbReference type="EMBL" id="CP141261">
    <property type="protein sequence ID" value="WRL62316.1"/>
    <property type="molecule type" value="Genomic_DNA"/>
</dbReference>
<gene>
    <name evidence="2" type="ORF">U6N30_20070</name>
</gene>
<organism evidence="2 3">
    <name type="scientific">Blastococcus brunescens</name>
    <dbReference type="NCBI Taxonomy" id="1564165"/>
    <lineage>
        <taxon>Bacteria</taxon>
        <taxon>Bacillati</taxon>
        <taxon>Actinomycetota</taxon>
        <taxon>Actinomycetes</taxon>
        <taxon>Geodermatophilales</taxon>
        <taxon>Geodermatophilaceae</taxon>
        <taxon>Blastococcus</taxon>
    </lineage>
</organism>
<feature type="transmembrane region" description="Helical" evidence="1">
    <location>
        <begin position="7"/>
        <end position="27"/>
    </location>
</feature>